<dbReference type="Gene3D" id="3.30.70.330">
    <property type="match status" value="2"/>
</dbReference>
<dbReference type="Proteomes" id="UP000193920">
    <property type="component" value="Unassembled WGS sequence"/>
</dbReference>
<protein>
    <recommendedName>
        <fullName evidence="5">RRM domain-containing protein</fullName>
    </recommendedName>
</protein>
<keyword evidence="2 3" id="KW-0694">RNA-binding</keyword>
<reference evidence="6 7" key="1">
    <citation type="submission" date="2016-08" db="EMBL/GenBank/DDBJ databases">
        <title>A Parts List for Fungal Cellulosomes Revealed by Comparative Genomics.</title>
        <authorList>
            <consortium name="DOE Joint Genome Institute"/>
            <person name="Haitjema C.H."/>
            <person name="Gilmore S.P."/>
            <person name="Henske J.K."/>
            <person name="Solomon K.V."/>
            <person name="De Groot R."/>
            <person name="Kuo A."/>
            <person name="Mondo S.J."/>
            <person name="Salamov A.A."/>
            <person name="Labutti K."/>
            <person name="Zhao Z."/>
            <person name="Chiniquy J."/>
            <person name="Barry K."/>
            <person name="Brewer H.M."/>
            <person name="Purvine S.O."/>
            <person name="Wright A.T."/>
            <person name="Boxma B."/>
            <person name="Van Alen T."/>
            <person name="Hackstein J.H."/>
            <person name="Baker S.E."/>
            <person name="Grigoriev I.V."/>
            <person name="O'Malley M.A."/>
        </authorList>
    </citation>
    <scope>NUCLEOTIDE SEQUENCE [LARGE SCALE GENOMIC DNA]</scope>
    <source>
        <strain evidence="6 7">G1</strain>
    </source>
</reference>
<organism evidence="6 7">
    <name type="scientific">Neocallimastix californiae</name>
    <dbReference type="NCBI Taxonomy" id="1754190"/>
    <lineage>
        <taxon>Eukaryota</taxon>
        <taxon>Fungi</taxon>
        <taxon>Fungi incertae sedis</taxon>
        <taxon>Chytridiomycota</taxon>
        <taxon>Chytridiomycota incertae sedis</taxon>
        <taxon>Neocallimastigomycetes</taxon>
        <taxon>Neocallimastigales</taxon>
        <taxon>Neocallimastigaceae</taxon>
        <taxon>Neocallimastix</taxon>
    </lineage>
</organism>
<sequence length="743" mass="82558">MTLNTYTYFKSSQMNDEQKNLQSKFNPITASSSVNGLPSEEIKLFSGIDKNVPRSASVKVVGSISRSGAISRSDAISKKDAALSAASGFLMNESDSHWIPMAKWGTHLSSNYPVPSFENLNNGNNTLLDNVSVTSSTNSVMGLNNNMNENNSNSKINIGINSSNQNLFQSGINNPLIDLNIHNVTEGSPILNGNAVSNPAFLNNQQTSPLTGNNSQSSFNFNIPLYSRERDFNIVPSFPYHHPSNASSSSSYYSDITRNNSLPLNNNFPTPPASPHTSLNFGNELYYLKNDLDLLIYTSQQKFNEIKKFIAQNNVKGELNDDLVILANQHLFLKGWYHHTDSLIKKMKSRLQSIFVFQDFGDDSINYSEPGNLEYILYTFNLHIGICRDMCNEIQMGKPITLSNASNWWLSAKSLLHQIYNTFKLQTSLISKSSSQTFNLSSINRIPSTKRDDVLDIYSLKKKDEHFNGLGIMGKDDLLGSIQKENTSSISRSNSCMPSLSSPSSSNSSSGPIQPSTNIYIRNLPSTTTDDSLYQMCKQYGTIVSAKAMIDIRTNECKGFGFVMYETEEEARKAIDALNKLKYYVSFARSGTPSSQESYSSRLKNLEDSTSMNIYISNLPIDVDEKQLLNLFKPHKVLSHRILRNEDGVSRGVGFARFSTRAAAQSVIDTYNNTMLPNSDHPLQVRFADSVAQKRLKSQIAIVNGNRHRSGSLGNSDLSKHVQSPLQQPQLGQSAMNSLTLMK</sequence>
<feature type="domain" description="RRM" evidence="5">
    <location>
        <begin position="517"/>
        <end position="590"/>
    </location>
</feature>
<dbReference type="EMBL" id="MCOG01000269">
    <property type="protein sequence ID" value="ORY21272.1"/>
    <property type="molecule type" value="Genomic_DNA"/>
</dbReference>
<dbReference type="SUPFAM" id="SSF54928">
    <property type="entry name" value="RNA-binding domain, RBD"/>
    <property type="match status" value="2"/>
</dbReference>
<dbReference type="SMART" id="SM00360">
    <property type="entry name" value="RRM"/>
    <property type="match status" value="2"/>
</dbReference>
<dbReference type="Pfam" id="PF00076">
    <property type="entry name" value="RRM_1"/>
    <property type="match status" value="2"/>
</dbReference>
<keyword evidence="1" id="KW-0677">Repeat</keyword>
<comment type="caution">
    <text evidence="6">The sequence shown here is derived from an EMBL/GenBank/DDBJ whole genome shotgun (WGS) entry which is preliminary data.</text>
</comment>
<feature type="domain" description="RRM" evidence="5">
    <location>
        <begin position="612"/>
        <end position="690"/>
    </location>
</feature>
<evidence type="ECO:0000256" key="1">
    <source>
        <dbReference type="ARBA" id="ARBA00022737"/>
    </source>
</evidence>
<dbReference type="GO" id="GO:0003723">
    <property type="term" value="F:RNA binding"/>
    <property type="evidence" value="ECO:0007669"/>
    <property type="project" value="UniProtKB-UniRule"/>
</dbReference>
<dbReference type="OrthoDB" id="271725at2759"/>
<evidence type="ECO:0000313" key="6">
    <source>
        <dbReference type="EMBL" id="ORY21272.1"/>
    </source>
</evidence>
<dbReference type="InterPro" id="IPR000504">
    <property type="entry name" value="RRM_dom"/>
</dbReference>
<evidence type="ECO:0000256" key="2">
    <source>
        <dbReference type="ARBA" id="ARBA00022884"/>
    </source>
</evidence>
<evidence type="ECO:0000256" key="3">
    <source>
        <dbReference type="PROSITE-ProRule" id="PRU00176"/>
    </source>
</evidence>
<accession>A0A1Y2AFN7</accession>
<proteinExistence type="predicted"/>
<evidence type="ECO:0000259" key="5">
    <source>
        <dbReference type="PROSITE" id="PS50102"/>
    </source>
</evidence>
<dbReference type="PROSITE" id="PS50102">
    <property type="entry name" value="RRM"/>
    <property type="match status" value="2"/>
</dbReference>
<evidence type="ECO:0000313" key="7">
    <source>
        <dbReference type="Proteomes" id="UP000193920"/>
    </source>
</evidence>
<feature type="region of interest" description="Disordered" evidence="4">
    <location>
        <begin position="489"/>
        <end position="519"/>
    </location>
</feature>
<name>A0A1Y2AFN7_9FUNG</name>
<feature type="compositionally biased region" description="Low complexity" evidence="4">
    <location>
        <begin position="491"/>
        <end position="516"/>
    </location>
</feature>
<dbReference type="PANTHER" id="PTHR24012">
    <property type="entry name" value="RNA BINDING PROTEIN"/>
    <property type="match status" value="1"/>
</dbReference>
<dbReference type="InterPro" id="IPR012677">
    <property type="entry name" value="Nucleotide-bd_a/b_plait_sf"/>
</dbReference>
<dbReference type="STRING" id="1754190.A0A1Y2AFN7"/>
<keyword evidence="7" id="KW-1185">Reference proteome</keyword>
<dbReference type="InterPro" id="IPR035979">
    <property type="entry name" value="RBD_domain_sf"/>
</dbReference>
<feature type="compositionally biased region" description="Low complexity" evidence="4">
    <location>
        <begin position="723"/>
        <end position="734"/>
    </location>
</feature>
<feature type="region of interest" description="Disordered" evidence="4">
    <location>
        <begin position="705"/>
        <end position="743"/>
    </location>
</feature>
<dbReference type="AlphaFoldDB" id="A0A1Y2AFN7"/>
<gene>
    <name evidence="6" type="ORF">LY90DRAFT_463519</name>
</gene>
<evidence type="ECO:0000256" key="4">
    <source>
        <dbReference type="SAM" id="MobiDB-lite"/>
    </source>
</evidence>